<sequence>MESVAEPKRKRRKRRKGDLFIEIVGSFSAAVFFLTYAGTNSFPIGFTAMGTAFGIALSIKLAVQMLRMSAYGDPGSLMSTRWMGGSSNNIWGSSLKPRGTGQR</sequence>
<evidence type="ECO:0000313" key="2">
    <source>
        <dbReference type="EMBL" id="MFD2613171.1"/>
    </source>
</evidence>
<evidence type="ECO:0000256" key="1">
    <source>
        <dbReference type="SAM" id="Phobius"/>
    </source>
</evidence>
<keyword evidence="3" id="KW-1185">Reference proteome</keyword>
<keyword evidence="1" id="KW-0472">Membrane</keyword>
<organism evidence="2 3">
    <name type="scientific">Paenibacillus gansuensis</name>
    <dbReference type="NCBI Taxonomy" id="306542"/>
    <lineage>
        <taxon>Bacteria</taxon>
        <taxon>Bacillati</taxon>
        <taxon>Bacillota</taxon>
        <taxon>Bacilli</taxon>
        <taxon>Bacillales</taxon>
        <taxon>Paenibacillaceae</taxon>
        <taxon>Paenibacillus</taxon>
    </lineage>
</organism>
<comment type="caution">
    <text evidence="2">The sequence shown here is derived from an EMBL/GenBank/DDBJ whole genome shotgun (WGS) entry which is preliminary data.</text>
</comment>
<keyword evidence="1" id="KW-1133">Transmembrane helix</keyword>
<accession>A0ABW5PE18</accession>
<protein>
    <submittedName>
        <fullName evidence="2">Uncharacterized protein</fullName>
    </submittedName>
</protein>
<name>A0ABW5PE18_9BACL</name>
<reference evidence="3" key="1">
    <citation type="journal article" date="2019" name="Int. J. Syst. Evol. Microbiol.">
        <title>The Global Catalogue of Microorganisms (GCM) 10K type strain sequencing project: providing services to taxonomists for standard genome sequencing and annotation.</title>
        <authorList>
            <consortium name="The Broad Institute Genomics Platform"/>
            <consortium name="The Broad Institute Genome Sequencing Center for Infectious Disease"/>
            <person name="Wu L."/>
            <person name="Ma J."/>
        </authorList>
    </citation>
    <scope>NUCLEOTIDE SEQUENCE [LARGE SCALE GENOMIC DNA]</scope>
    <source>
        <strain evidence="3">KCTC 3950</strain>
    </source>
</reference>
<dbReference type="RefSeq" id="WP_377603907.1">
    <property type="nucleotide sequence ID" value="NZ_JBHUME010000008.1"/>
</dbReference>
<feature type="transmembrane region" description="Helical" evidence="1">
    <location>
        <begin position="44"/>
        <end position="63"/>
    </location>
</feature>
<keyword evidence="1" id="KW-0812">Transmembrane</keyword>
<proteinExistence type="predicted"/>
<evidence type="ECO:0000313" key="3">
    <source>
        <dbReference type="Proteomes" id="UP001597541"/>
    </source>
</evidence>
<dbReference type="Proteomes" id="UP001597541">
    <property type="component" value="Unassembled WGS sequence"/>
</dbReference>
<dbReference type="EMBL" id="JBHUME010000008">
    <property type="protein sequence ID" value="MFD2613171.1"/>
    <property type="molecule type" value="Genomic_DNA"/>
</dbReference>
<feature type="transmembrane region" description="Helical" evidence="1">
    <location>
        <begin position="19"/>
        <end position="38"/>
    </location>
</feature>
<gene>
    <name evidence="2" type="ORF">ACFSUF_12125</name>
</gene>